<accession>A0AAN8Y4A1</accession>
<dbReference type="Gene3D" id="3.90.79.10">
    <property type="entry name" value="Nucleoside Triphosphate Pyrophosphohydrolase"/>
    <property type="match status" value="1"/>
</dbReference>
<name>A0AAN8Y4A1_SOLBU</name>
<evidence type="ECO:0000313" key="1">
    <source>
        <dbReference type="EMBL" id="KAK6778391.1"/>
    </source>
</evidence>
<protein>
    <recommendedName>
        <fullName evidence="3">Nudix hydrolase domain-containing protein</fullName>
    </recommendedName>
</protein>
<dbReference type="SUPFAM" id="SSF55811">
    <property type="entry name" value="Nudix"/>
    <property type="match status" value="1"/>
</dbReference>
<keyword evidence="2" id="KW-1185">Reference proteome</keyword>
<evidence type="ECO:0008006" key="3">
    <source>
        <dbReference type="Google" id="ProtNLM"/>
    </source>
</evidence>
<dbReference type="Proteomes" id="UP001371456">
    <property type="component" value="Unassembled WGS sequence"/>
</dbReference>
<sequence>MQPTVQGTQINDLKFLLISSQKSPKWMFPKGGWATDEALEYVALRTFDVEVTREARELSDELGVKVFMADIISLI</sequence>
<gene>
    <name evidence="1" type="ORF">RDI58_025109</name>
</gene>
<evidence type="ECO:0000313" key="2">
    <source>
        <dbReference type="Proteomes" id="UP001371456"/>
    </source>
</evidence>
<dbReference type="AlphaFoldDB" id="A0AAN8Y4A1"/>
<dbReference type="InterPro" id="IPR015797">
    <property type="entry name" value="NUDIX_hydrolase-like_dom_sf"/>
</dbReference>
<dbReference type="EMBL" id="JBANQN010000010">
    <property type="protein sequence ID" value="KAK6778391.1"/>
    <property type="molecule type" value="Genomic_DNA"/>
</dbReference>
<proteinExistence type="predicted"/>
<organism evidence="1 2">
    <name type="scientific">Solanum bulbocastanum</name>
    <name type="common">Wild potato</name>
    <dbReference type="NCBI Taxonomy" id="147425"/>
    <lineage>
        <taxon>Eukaryota</taxon>
        <taxon>Viridiplantae</taxon>
        <taxon>Streptophyta</taxon>
        <taxon>Embryophyta</taxon>
        <taxon>Tracheophyta</taxon>
        <taxon>Spermatophyta</taxon>
        <taxon>Magnoliopsida</taxon>
        <taxon>eudicotyledons</taxon>
        <taxon>Gunneridae</taxon>
        <taxon>Pentapetalae</taxon>
        <taxon>asterids</taxon>
        <taxon>lamiids</taxon>
        <taxon>Solanales</taxon>
        <taxon>Solanaceae</taxon>
        <taxon>Solanoideae</taxon>
        <taxon>Solaneae</taxon>
        <taxon>Solanum</taxon>
    </lineage>
</organism>
<reference evidence="1 2" key="1">
    <citation type="submission" date="2024-02" db="EMBL/GenBank/DDBJ databases">
        <title>de novo genome assembly of Solanum bulbocastanum strain 11H21.</title>
        <authorList>
            <person name="Hosaka A.J."/>
        </authorList>
    </citation>
    <scope>NUCLEOTIDE SEQUENCE [LARGE SCALE GENOMIC DNA]</scope>
    <source>
        <tissue evidence="1">Young leaves</tissue>
    </source>
</reference>
<comment type="caution">
    <text evidence="1">The sequence shown here is derived from an EMBL/GenBank/DDBJ whole genome shotgun (WGS) entry which is preliminary data.</text>
</comment>